<reference evidence="2 3" key="1">
    <citation type="submission" date="2007-11" db="EMBL/GenBank/DDBJ databases">
        <title>Complete sequence of chromosome of Shewanella baltica OS195.</title>
        <authorList>
            <consortium name="US DOE Joint Genome Institute"/>
            <person name="Copeland A."/>
            <person name="Lucas S."/>
            <person name="Lapidus A."/>
            <person name="Barry K."/>
            <person name="Glavina del Rio T."/>
            <person name="Dalin E."/>
            <person name="Tice H."/>
            <person name="Pitluck S."/>
            <person name="Chain P."/>
            <person name="Malfatti S."/>
            <person name="Shin M."/>
            <person name="Vergez L."/>
            <person name="Schmutz J."/>
            <person name="Larimer F."/>
            <person name="Land M."/>
            <person name="Hauser L."/>
            <person name="Kyrpides N."/>
            <person name="Kim E."/>
            <person name="Brettar I."/>
            <person name="Rodrigues J."/>
            <person name="Konstantinidis K."/>
            <person name="Klappenbach J."/>
            <person name="Hofle M."/>
            <person name="Tiedje J."/>
            <person name="Richardson P."/>
        </authorList>
    </citation>
    <scope>NUCLEOTIDE SEQUENCE [LARGE SCALE GENOMIC DNA]</scope>
    <source>
        <strain evidence="2 3">OS195</strain>
    </source>
</reference>
<evidence type="ECO:0000256" key="1">
    <source>
        <dbReference type="SAM" id="Phobius"/>
    </source>
</evidence>
<protein>
    <submittedName>
        <fullName evidence="2">Uncharacterized protein</fullName>
    </submittedName>
</protein>
<dbReference type="EMBL" id="CP000891">
    <property type="protein sequence ID" value="ABX51417.1"/>
    <property type="molecule type" value="Genomic_DNA"/>
</dbReference>
<keyword evidence="1" id="KW-1133">Transmembrane helix</keyword>
<gene>
    <name evidence="2" type="ordered locus">Sbal195_4259</name>
</gene>
<name>A9KU36_SHEB9</name>
<feature type="transmembrane region" description="Helical" evidence="1">
    <location>
        <begin position="52"/>
        <end position="72"/>
    </location>
</feature>
<accession>A9KU36</accession>
<dbReference type="AlphaFoldDB" id="A9KU36"/>
<dbReference type="RefSeq" id="WP_006084565.1">
    <property type="nucleotide sequence ID" value="NC_009997.1"/>
</dbReference>
<evidence type="ECO:0000313" key="3">
    <source>
        <dbReference type="Proteomes" id="UP000000770"/>
    </source>
</evidence>
<dbReference type="Proteomes" id="UP000000770">
    <property type="component" value="Chromosome"/>
</dbReference>
<feature type="transmembrane region" description="Helical" evidence="1">
    <location>
        <begin position="84"/>
        <end position="104"/>
    </location>
</feature>
<dbReference type="GeneID" id="11774243"/>
<evidence type="ECO:0000313" key="2">
    <source>
        <dbReference type="EMBL" id="ABX51417.1"/>
    </source>
</evidence>
<organism evidence="2 3">
    <name type="scientific">Shewanella baltica (strain OS195)</name>
    <dbReference type="NCBI Taxonomy" id="399599"/>
    <lineage>
        <taxon>Bacteria</taxon>
        <taxon>Pseudomonadati</taxon>
        <taxon>Pseudomonadota</taxon>
        <taxon>Gammaproteobacteria</taxon>
        <taxon>Alteromonadales</taxon>
        <taxon>Shewanellaceae</taxon>
        <taxon>Shewanella</taxon>
    </lineage>
</organism>
<proteinExistence type="predicted"/>
<keyword evidence="1" id="KW-0812">Transmembrane</keyword>
<dbReference type="KEGG" id="sbn:Sbal195_4259"/>
<dbReference type="HOGENOM" id="CLU_1905320_0_0_6"/>
<keyword evidence="1" id="KW-0472">Membrane</keyword>
<sequence length="133" mass="14985">MTERIIENQVITETQVIPDLLTGSDIGTWQAEYLLREVEFERIKHGKPITYNWANSIALTSFGFGLSLLAKGYSSASLITKGEWVALAFGIGISVVLYLIGIFLPDNRKKVMKKIESHFETAPTQRQILRGRE</sequence>